<gene>
    <name evidence="1" type="ORF">LCGC14_2040660</name>
</gene>
<name>A0A0F9ERW8_9ZZZZ</name>
<organism evidence="1">
    <name type="scientific">marine sediment metagenome</name>
    <dbReference type="NCBI Taxonomy" id="412755"/>
    <lineage>
        <taxon>unclassified sequences</taxon>
        <taxon>metagenomes</taxon>
        <taxon>ecological metagenomes</taxon>
    </lineage>
</organism>
<protein>
    <submittedName>
        <fullName evidence="1">Uncharacterized protein</fullName>
    </submittedName>
</protein>
<accession>A0A0F9ERW8</accession>
<reference evidence="1" key="1">
    <citation type="journal article" date="2015" name="Nature">
        <title>Complex archaea that bridge the gap between prokaryotes and eukaryotes.</title>
        <authorList>
            <person name="Spang A."/>
            <person name="Saw J.H."/>
            <person name="Jorgensen S.L."/>
            <person name="Zaremba-Niedzwiedzka K."/>
            <person name="Martijn J."/>
            <person name="Lind A.E."/>
            <person name="van Eijk R."/>
            <person name="Schleper C."/>
            <person name="Guy L."/>
            <person name="Ettema T.J."/>
        </authorList>
    </citation>
    <scope>NUCLEOTIDE SEQUENCE</scope>
</reference>
<evidence type="ECO:0000313" key="1">
    <source>
        <dbReference type="EMBL" id="KKL76858.1"/>
    </source>
</evidence>
<dbReference type="AlphaFoldDB" id="A0A0F9ERW8"/>
<sequence length="112" mass="11852">MPSFIFSTLMVANGTIQPLAGWQYEYLPWPATVSVLVRSTLANVVQTYTSGSETIVEESPVQAGGTIGVTPSPLNTPEINWHGAAGDRLKLAIRETAAGTPTIDGIIEVTPL</sequence>
<proteinExistence type="predicted"/>
<dbReference type="EMBL" id="LAZR01023921">
    <property type="protein sequence ID" value="KKL76858.1"/>
    <property type="molecule type" value="Genomic_DNA"/>
</dbReference>
<comment type="caution">
    <text evidence="1">The sequence shown here is derived from an EMBL/GenBank/DDBJ whole genome shotgun (WGS) entry which is preliminary data.</text>
</comment>